<dbReference type="EMBL" id="QTSX02001455">
    <property type="protein sequence ID" value="KAJ9081841.1"/>
    <property type="molecule type" value="Genomic_DNA"/>
</dbReference>
<proteinExistence type="predicted"/>
<keyword evidence="1" id="KW-0378">Hydrolase</keyword>
<accession>A0ACC2U596</accession>
<name>A0ACC2U596_9FUNG</name>
<dbReference type="EC" id="3.5.1.14" evidence="1"/>
<evidence type="ECO:0000313" key="1">
    <source>
        <dbReference type="EMBL" id="KAJ9081841.1"/>
    </source>
</evidence>
<evidence type="ECO:0000313" key="2">
    <source>
        <dbReference type="Proteomes" id="UP001165960"/>
    </source>
</evidence>
<keyword evidence="2" id="KW-1185">Reference proteome</keyword>
<gene>
    <name evidence="1" type="primary">ACY1_4</name>
    <name evidence="1" type="ORF">DSO57_1010517</name>
</gene>
<organism evidence="1 2">
    <name type="scientific">Entomophthora muscae</name>
    <dbReference type="NCBI Taxonomy" id="34485"/>
    <lineage>
        <taxon>Eukaryota</taxon>
        <taxon>Fungi</taxon>
        <taxon>Fungi incertae sedis</taxon>
        <taxon>Zoopagomycota</taxon>
        <taxon>Entomophthoromycotina</taxon>
        <taxon>Entomophthoromycetes</taxon>
        <taxon>Entomophthorales</taxon>
        <taxon>Entomophthoraceae</taxon>
        <taxon>Entomophthora</taxon>
    </lineage>
</organism>
<dbReference type="Proteomes" id="UP001165960">
    <property type="component" value="Unassembled WGS sequence"/>
</dbReference>
<protein>
    <submittedName>
        <fullName evidence="1">Adenylate cyclase, variant 2</fullName>
        <ecNumber evidence="1">3.5.1.14</ecNumber>
    </submittedName>
</protein>
<sequence>MLVQRKMGIQIEGSIVFPTPYPEADGEESLAVANFRRYLRIRTVHPKPDYRSCSVFLRGLAEEIGLDFKEIECVQGKPISILTWKGTDPSLPSIMLNSHTDVVPVFEESWLHDPFSADRVVNSEGETVIIARGSQDMKIVGILYLEAIRELKKSYPQPLRTVHMSFVPDEEIDGSDGMKEFIKTDLFKELNVGLALDEGISNEGDFYRVFYGERSPWKVRYTTTGNTGHGSQFIGDLATDKLFRIAKKLRDFRFTQELILVDNPERTLGDVTTINLTQLQSGVQFNVVPKTAAAVFDIRISPNVNLQEFKATLESFAAEESADIEFLSYFEGGVNTTISDDFPWWRAFKKGFANSGKEFKLEIFPAATDSRYLRQAGFPAYGVSPLRNTPILLHDHNEYVKESTVAEGLDFYMHLLPELFNMPSEN</sequence>
<comment type="caution">
    <text evidence="1">The sequence shown here is derived from an EMBL/GenBank/DDBJ whole genome shotgun (WGS) entry which is preliminary data.</text>
</comment>
<reference evidence="1" key="1">
    <citation type="submission" date="2022-04" db="EMBL/GenBank/DDBJ databases">
        <title>Genome of the entomopathogenic fungus Entomophthora muscae.</title>
        <authorList>
            <person name="Elya C."/>
            <person name="Lovett B.R."/>
            <person name="Lee E."/>
            <person name="Macias A.M."/>
            <person name="Hajek A.E."/>
            <person name="De Bivort B.L."/>
            <person name="Kasson M.T."/>
            <person name="De Fine Licht H.H."/>
            <person name="Stajich J.E."/>
        </authorList>
    </citation>
    <scope>NUCLEOTIDE SEQUENCE</scope>
    <source>
        <strain evidence="1">Berkeley</strain>
    </source>
</reference>